<dbReference type="EMBL" id="JAPDRQ010000217">
    <property type="protein sequence ID" value="KAJ9652105.1"/>
    <property type="molecule type" value="Genomic_DNA"/>
</dbReference>
<keyword evidence="2" id="KW-1185">Reference proteome</keyword>
<organism evidence="1 2">
    <name type="scientific">Neophaeococcomyces mojaviensis</name>
    <dbReference type="NCBI Taxonomy" id="3383035"/>
    <lineage>
        <taxon>Eukaryota</taxon>
        <taxon>Fungi</taxon>
        <taxon>Dikarya</taxon>
        <taxon>Ascomycota</taxon>
        <taxon>Pezizomycotina</taxon>
        <taxon>Eurotiomycetes</taxon>
        <taxon>Chaetothyriomycetidae</taxon>
        <taxon>Chaetothyriales</taxon>
        <taxon>Chaetothyriales incertae sedis</taxon>
        <taxon>Neophaeococcomyces</taxon>
    </lineage>
</organism>
<name>A0ACC2ZWS8_9EURO</name>
<comment type="caution">
    <text evidence="1">The sequence shown here is derived from an EMBL/GenBank/DDBJ whole genome shotgun (WGS) entry which is preliminary data.</text>
</comment>
<evidence type="ECO:0000313" key="2">
    <source>
        <dbReference type="Proteomes" id="UP001172386"/>
    </source>
</evidence>
<accession>A0ACC2ZWS8</accession>
<proteinExistence type="predicted"/>
<protein>
    <submittedName>
        <fullName evidence="1">Uncharacterized protein</fullName>
    </submittedName>
</protein>
<sequence>MAQARSKKEIHNRMKKFQEDDDYQGACEFARRSENAFANPIDMLWNPNASPDEDHSSSTSYPADELGNESQHTGPASPEMVSQSAQVAISQQPQMSPLIDLSKPQTHISRPRDTTELESLVTMFDTLHVDHVIANGYTYIRKPLPVGQVNLQNIQAQIGDFHIKHNYTKKGVSDLELPAEHQCRTIQQKRREQPDLRPTKLDALEDSIAFEYQFKAAHRGKDTVLDRFPRLALEGEDMSQPAIVQQYKDQQFLDEKYPYYVGDLKERLSKEEIRKYTRMERAGIIRMNAVRQPRLKYDPLPSTASILKDMSRWKFYSKLASSMWPEINGILRELLPGTYKQVKGPHAFLRHHLQSLAFPAPRLVQAAEVAQIAITPAAQDAPMKELSQMEEERFQRAEAQYPGLGDIAFRSVTTDSGDYYRPGNQTNPPCDLASILGDEKDHEYFKRVWQPIVPGFTEFLLLQSTDLRNYSFINTNNHYCGSHRPHMDLEIDGNIPLRDDPDEWRNQIHHYRHHLESNLRTRVGQLGYFGYTRPDAASIIMRGPKHGQQMFPVSSTATKKRRRLSGGRSFSENQIEYSAFMTGHLRSVSEPPEAVQIPRQKPLAESESVAMAVSKDLPNFFFEDITDHGFRLTNRTTGQPLVIAKNLDKDKQFDMNDLVRSLESIAEKVTKKMLEDECGELYKTAQELWDFKNIGQLFDALVNENGNVRGKPLEKNPAPRGPAGVMLKGPEAVAALRDPPTSTLKSFLDKRRNMTKKAIEALRKEDNSLKDLQSQLSNGIRGGRKLDDNIKQACKVAWSEGSKSSILSSALKSESVRNLTPQEQMELSDALEQKLSEAAELERRKLYIQEQVLRTQTKKLSQVVNLLASVLCEIKSKQDEHENPSIAPVWAVCKTAELAASLGEPANDTPNASNVANCDAALNATSERDAAKRSTAPQTTEHMLVEVDKVTSDSVNLVLDNEEITSTPEDVEMVESGSVIASCGKSVGTQTSAKVVSATGLMEVPRTKVAAAIKFQEGLWNQIVAKNIANYKNAEALTNFEHDVPAFLKHCADTNVTTHLLSDLQHYYCSQRTELKENNTLVRLEETNEACKYYADRHRAAETAWGLRGGSQAAQREKAMDPFLAKEDTDNRYSPEQLALLKEYRQPNSKIPPEAVGTSYAPALMFANTKTKWDGADDLLGSKSIRDIASWQQAVEKEQLALQADLDQNFRTHKDSSLKPDQELVTEYAQELLSDDRREGLEERPMHEYEQEALDKLWPRTYVAKEEYKDRMLGFAPEDMPVTVQEHLCNHAMWGQYMLQFPKEERVKALKEWITTGRDAWEYNAYYAEAQRPMKDRVQDWKRMRAQLYSDEGVETRDLTSYEGDHHFYLDRLPTIKWQAEDQVGE</sequence>
<evidence type="ECO:0000313" key="1">
    <source>
        <dbReference type="EMBL" id="KAJ9652105.1"/>
    </source>
</evidence>
<gene>
    <name evidence="1" type="ORF">H2198_008633</name>
</gene>
<dbReference type="Proteomes" id="UP001172386">
    <property type="component" value="Unassembled WGS sequence"/>
</dbReference>
<reference evidence="1" key="1">
    <citation type="submission" date="2022-10" db="EMBL/GenBank/DDBJ databases">
        <title>Culturing micro-colonial fungi from biological soil crusts in the Mojave desert and describing Neophaeococcomyces mojavensis, and introducing the new genera and species Taxawa tesnikishii.</title>
        <authorList>
            <person name="Kurbessoian T."/>
            <person name="Stajich J.E."/>
        </authorList>
    </citation>
    <scope>NUCLEOTIDE SEQUENCE</scope>
    <source>
        <strain evidence="1">JES_112</strain>
    </source>
</reference>